<evidence type="ECO:0000256" key="1">
    <source>
        <dbReference type="SAM" id="MobiDB-lite"/>
    </source>
</evidence>
<gene>
    <name evidence="2" type="ORF">GLRG_05742</name>
</gene>
<dbReference type="RefSeq" id="XP_008094618.1">
    <property type="nucleotide sequence ID" value="XM_008096427.1"/>
</dbReference>
<reference evidence="3" key="1">
    <citation type="journal article" date="2012" name="Nat. Genet.">
        <title>Lifestyle transitions in plant pathogenic Colletotrichum fungi deciphered by genome and transcriptome analyses.</title>
        <authorList>
            <person name="O'Connell R.J."/>
            <person name="Thon M.R."/>
            <person name="Hacquard S."/>
            <person name="Amyotte S.G."/>
            <person name="Kleemann J."/>
            <person name="Torres M.F."/>
            <person name="Damm U."/>
            <person name="Buiate E.A."/>
            <person name="Epstein L."/>
            <person name="Alkan N."/>
            <person name="Altmueller J."/>
            <person name="Alvarado-Balderrama L."/>
            <person name="Bauser C.A."/>
            <person name="Becker C."/>
            <person name="Birren B.W."/>
            <person name="Chen Z."/>
            <person name="Choi J."/>
            <person name="Crouch J.A."/>
            <person name="Duvick J.P."/>
            <person name="Farman M.A."/>
            <person name="Gan P."/>
            <person name="Heiman D."/>
            <person name="Henrissat B."/>
            <person name="Howard R.J."/>
            <person name="Kabbage M."/>
            <person name="Koch C."/>
            <person name="Kracher B."/>
            <person name="Kubo Y."/>
            <person name="Law A.D."/>
            <person name="Lebrun M.-H."/>
            <person name="Lee Y.-H."/>
            <person name="Miyara I."/>
            <person name="Moore N."/>
            <person name="Neumann U."/>
            <person name="Nordstroem K."/>
            <person name="Panaccione D.G."/>
            <person name="Panstruga R."/>
            <person name="Place M."/>
            <person name="Proctor R.H."/>
            <person name="Prusky D."/>
            <person name="Rech G."/>
            <person name="Reinhardt R."/>
            <person name="Rollins J.A."/>
            <person name="Rounsley S."/>
            <person name="Schardl C.L."/>
            <person name="Schwartz D.C."/>
            <person name="Shenoy N."/>
            <person name="Shirasu K."/>
            <person name="Sikhakolli U.R."/>
            <person name="Stueber K."/>
            <person name="Sukno S.A."/>
            <person name="Sweigard J.A."/>
            <person name="Takano Y."/>
            <person name="Takahara H."/>
            <person name="Trail F."/>
            <person name="van der Does H.C."/>
            <person name="Voll L.M."/>
            <person name="Will I."/>
            <person name="Young S."/>
            <person name="Zeng Q."/>
            <person name="Zhang J."/>
            <person name="Zhou S."/>
            <person name="Dickman M.B."/>
            <person name="Schulze-Lefert P."/>
            <person name="Ver Loren van Themaat E."/>
            <person name="Ma L.-J."/>
            <person name="Vaillancourt L.J."/>
        </authorList>
    </citation>
    <scope>NUCLEOTIDE SEQUENCE [LARGE SCALE GENOMIC DNA]</scope>
    <source>
        <strain evidence="3">M1.001 / M2 / FGSC 10212</strain>
    </source>
</reference>
<protein>
    <submittedName>
        <fullName evidence="2">Uncharacterized protein</fullName>
    </submittedName>
</protein>
<sequence>MPVQVPWLTATAELGESFPRNTDGAQSRDDDRTWADVPYDKTPSSSPAFADKRVTPPPPHTHTPTTGQTPPRSMAPNSSPAMTNHAAAATLQTRAPQLQATWERYAETVQHNVSTRHPVFFTGKLRRPPSSLGHGTGMSPVAHGYVYQDGRRADGNSAPKL</sequence>
<keyword evidence="3" id="KW-1185">Reference proteome</keyword>
<dbReference type="HOGENOM" id="CLU_1643559_0_0_1"/>
<dbReference type="VEuPathDB" id="FungiDB:GLRG_05742"/>
<dbReference type="Proteomes" id="UP000008782">
    <property type="component" value="Unassembled WGS sequence"/>
</dbReference>
<dbReference type="eggNOG" id="ENOG502TCP0">
    <property type="taxonomic scope" value="Eukaryota"/>
</dbReference>
<feature type="region of interest" description="Disordered" evidence="1">
    <location>
        <begin position="1"/>
        <end position="85"/>
    </location>
</feature>
<organism evidence="3">
    <name type="scientific">Colletotrichum graminicola (strain M1.001 / M2 / FGSC 10212)</name>
    <name type="common">Maize anthracnose fungus</name>
    <name type="synonym">Glomerella graminicola</name>
    <dbReference type="NCBI Taxonomy" id="645133"/>
    <lineage>
        <taxon>Eukaryota</taxon>
        <taxon>Fungi</taxon>
        <taxon>Dikarya</taxon>
        <taxon>Ascomycota</taxon>
        <taxon>Pezizomycotina</taxon>
        <taxon>Sordariomycetes</taxon>
        <taxon>Hypocreomycetidae</taxon>
        <taxon>Glomerellales</taxon>
        <taxon>Glomerellaceae</taxon>
        <taxon>Colletotrichum</taxon>
        <taxon>Colletotrichum graminicola species complex</taxon>
    </lineage>
</organism>
<evidence type="ECO:0000313" key="3">
    <source>
        <dbReference type="Proteomes" id="UP000008782"/>
    </source>
</evidence>
<dbReference type="GeneID" id="24411107"/>
<dbReference type="AlphaFoldDB" id="E3QII8"/>
<accession>E3QII8</accession>
<dbReference type="EMBL" id="GG697350">
    <property type="protein sequence ID" value="EFQ30598.1"/>
    <property type="molecule type" value="Genomic_DNA"/>
</dbReference>
<feature type="compositionally biased region" description="Low complexity" evidence="1">
    <location>
        <begin position="62"/>
        <end position="71"/>
    </location>
</feature>
<evidence type="ECO:0000313" key="2">
    <source>
        <dbReference type="EMBL" id="EFQ30598.1"/>
    </source>
</evidence>
<name>E3QII8_COLGM</name>
<dbReference type="OrthoDB" id="3535086at2759"/>
<proteinExistence type="predicted"/>
<dbReference type="STRING" id="645133.E3QII8"/>